<dbReference type="KEGG" id="dmm:dnm_093910"/>
<dbReference type="InterPro" id="IPR044929">
    <property type="entry name" value="DNA/RNA_non-sp_Endonuclease_sf"/>
</dbReference>
<dbReference type="PANTHER" id="PTHR13966">
    <property type="entry name" value="ENDONUCLEASE RELATED"/>
    <property type="match status" value="1"/>
</dbReference>
<keyword evidence="6" id="KW-1185">Reference proteome</keyword>
<dbReference type="InterPro" id="IPR040255">
    <property type="entry name" value="Non-specific_endonuclease"/>
</dbReference>
<dbReference type="PANTHER" id="PTHR13966:SF5">
    <property type="entry name" value="ENDONUCLEASE G, MITOCHONDRIAL"/>
    <property type="match status" value="1"/>
</dbReference>
<feature type="binding site" evidence="2">
    <location>
        <position position="222"/>
    </location>
    <ligand>
        <name>Mg(2+)</name>
        <dbReference type="ChEBI" id="CHEBI:18420"/>
        <note>catalytic</note>
    </ligand>
</feature>
<evidence type="ECO:0000259" key="4">
    <source>
        <dbReference type="SMART" id="SM00892"/>
    </source>
</evidence>
<dbReference type="Pfam" id="PF01223">
    <property type="entry name" value="Endonuclease_NS"/>
    <property type="match status" value="1"/>
</dbReference>
<dbReference type="Proteomes" id="UP000663722">
    <property type="component" value="Chromosome"/>
</dbReference>
<protein>
    <submittedName>
        <fullName evidence="5">DNA/RNA non-specific endonuclease</fullName>
    </submittedName>
</protein>
<keyword evidence="5" id="KW-0540">Nuclease</keyword>
<keyword evidence="5" id="KW-0378">Hydrolase</keyword>
<sequence length="335" mass="38668">MIIEISACSHASRPVADRICVRRGDRQIRDAKCPHCIPIRSVGMRSAFHLLIIEKNRRFYFMELIWLRQMTESELFLPCLVSGIGGAMSHYVISSHLWPNRHKTYTWWFALRNHRKLGEPCETDIVLDRSGYSLGFSTQRKCALWVSYIISKKSIGVDVERGNIFYPDPDIPEKYRVRPDDFRNTGYDKGHLAPSAAIDYSVKSNNETFAMSNIALQHPKLNRQAWGSLEGVIRGWTHTKGKLAVVTGPLYGKRSTRVNDIPVPRTFYKVVYSFSHNSFIGFIIPNKDIKAGELWNYVMSVGDVERETGYKFFKKLGKKKQQKKKKLDLSWWKDG</sequence>
<evidence type="ECO:0000259" key="3">
    <source>
        <dbReference type="SMART" id="SM00477"/>
    </source>
</evidence>
<keyword evidence="2" id="KW-0479">Metal-binding</keyword>
<name>A0A975BX71_9BACT</name>
<dbReference type="SMART" id="SM00892">
    <property type="entry name" value="Endonuclease_NS"/>
    <property type="match status" value="1"/>
</dbReference>
<dbReference type="GO" id="GO:0003676">
    <property type="term" value="F:nucleic acid binding"/>
    <property type="evidence" value="ECO:0007669"/>
    <property type="project" value="InterPro"/>
</dbReference>
<evidence type="ECO:0000256" key="2">
    <source>
        <dbReference type="PIRSR" id="PIRSR640255-2"/>
    </source>
</evidence>
<feature type="domain" description="DNA/RNA non-specific endonuclease/pyrophosphatase/phosphodiesterase" evidence="4">
    <location>
        <begin position="128"/>
        <end position="319"/>
    </location>
</feature>
<dbReference type="GO" id="GO:0046872">
    <property type="term" value="F:metal ion binding"/>
    <property type="evidence" value="ECO:0007669"/>
    <property type="project" value="UniProtKB-KW"/>
</dbReference>
<keyword evidence="5" id="KW-0255">Endonuclease</keyword>
<evidence type="ECO:0000313" key="5">
    <source>
        <dbReference type="EMBL" id="QTA93290.1"/>
    </source>
</evidence>
<organism evidence="5 6">
    <name type="scientific">Desulfonema magnum</name>
    <dbReference type="NCBI Taxonomy" id="45655"/>
    <lineage>
        <taxon>Bacteria</taxon>
        <taxon>Pseudomonadati</taxon>
        <taxon>Thermodesulfobacteriota</taxon>
        <taxon>Desulfobacteria</taxon>
        <taxon>Desulfobacterales</taxon>
        <taxon>Desulfococcaceae</taxon>
        <taxon>Desulfonema</taxon>
    </lineage>
</organism>
<dbReference type="GO" id="GO:0016787">
    <property type="term" value="F:hydrolase activity"/>
    <property type="evidence" value="ECO:0007669"/>
    <property type="project" value="InterPro"/>
</dbReference>
<feature type="active site" description="Proton acceptor" evidence="1">
    <location>
        <position position="191"/>
    </location>
</feature>
<accession>A0A975BX71</accession>
<dbReference type="CDD" id="cd00091">
    <property type="entry name" value="NUC"/>
    <property type="match status" value="1"/>
</dbReference>
<dbReference type="InterPro" id="IPR020821">
    <property type="entry name" value="ENPP1-3/EXOG-like_nuc-like"/>
</dbReference>
<dbReference type="InterPro" id="IPR044925">
    <property type="entry name" value="His-Me_finger_sf"/>
</dbReference>
<feature type="domain" description="ENPP1-3/EXOG-like endonuclease/phosphodiesterase" evidence="3">
    <location>
        <begin position="129"/>
        <end position="319"/>
    </location>
</feature>
<dbReference type="InterPro" id="IPR001604">
    <property type="entry name" value="Endo_G_ENPP1-like_dom"/>
</dbReference>
<dbReference type="SUPFAM" id="SSF54060">
    <property type="entry name" value="His-Me finger endonucleases"/>
    <property type="match status" value="1"/>
</dbReference>
<proteinExistence type="predicted"/>
<gene>
    <name evidence="5" type="ORF">dnm_093910</name>
</gene>
<evidence type="ECO:0000313" key="6">
    <source>
        <dbReference type="Proteomes" id="UP000663722"/>
    </source>
</evidence>
<dbReference type="SMART" id="SM00477">
    <property type="entry name" value="NUC"/>
    <property type="match status" value="1"/>
</dbReference>
<dbReference type="Gene3D" id="3.40.570.10">
    <property type="entry name" value="Extracellular Endonuclease, subunit A"/>
    <property type="match status" value="1"/>
</dbReference>
<evidence type="ECO:0000256" key="1">
    <source>
        <dbReference type="PIRSR" id="PIRSR640255-1"/>
    </source>
</evidence>
<dbReference type="EMBL" id="CP061800">
    <property type="protein sequence ID" value="QTA93290.1"/>
    <property type="molecule type" value="Genomic_DNA"/>
</dbReference>
<reference evidence="5" key="1">
    <citation type="journal article" date="2021" name="Microb. Physiol.">
        <title>Proteogenomic Insights into the Physiology of Marine, Sulfate-Reducing, Filamentous Desulfonema limicola and Desulfonema magnum.</title>
        <authorList>
            <person name="Schnaars V."/>
            <person name="Wohlbrand L."/>
            <person name="Scheve S."/>
            <person name="Hinrichs C."/>
            <person name="Reinhardt R."/>
            <person name="Rabus R."/>
        </authorList>
    </citation>
    <scope>NUCLEOTIDE SEQUENCE</scope>
    <source>
        <strain evidence="5">4be13</strain>
    </source>
</reference>
<dbReference type="GO" id="GO:0004519">
    <property type="term" value="F:endonuclease activity"/>
    <property type="evidence" value="ECO:0007669"/>
    <property type="project" value="UniProtKB-KW"/>
</dbReference>
<dbReference type="AlphaFoldDB" id="A0A975BX71"/>